<evidence type="ECO:0000256" key="1">
    <source>
        <dbReference type="SAM" id="MobiDB-lite"/>
    </source>
</evidence>
<feature type="compositionally biased region" description="Basic and acidic residues" evidence="1">
    <location>
        <begin position="10"/>
        <end position="24"/>
    </location>
</feature>
<feature type="region of interest" description="Disordered" evidence="1">
    <location>
        <begin position="1"/>
        <end position="24"/>
    </location>
</feature>
<name>A0A9W7W4D3_9PEZI</name>
<evidence type="ECO:0000313" key="3">
    <source>
        <dbReference type="Proteomes" id="UP001138500"/>
    </source>
</evidence>
<comment type="caution">
    <text evidence="2">The sequence shown here is derived from an EMBL/GenBank/DDBJ whole genome shotgun (WGS) entry which is preliminary data.</text>
</comment>
<organism evidence="2 3">
    <name type="scientific">Teratosphaeria destructans</name>
    <dbReference type="NCBI Taxonomy" id="418781"/>
    <lineage>
        <taxon>Eukaryota</taxon>
        <taxon>Fungi</taxon>
        <taxon>Dikarya</taxon>
        <taxon>Ascomycota</taxon>
        <taxon>Pezizomycotina</taxon>
        <taxon>Dothideomycetes</taxon>
        <taxon>Dothideomycetidae</taxon>
        <taxon>Mycosphaerellales</taxon>
        <taxon>Teratosphaeriaceae</taxon>
        <taxon>Teratosphaeria</taxon>
    </lineage>
</organism>
<dbReference type="EMBL" id="RIBY02001112">
    <property type="protein sequence ID" value="KAH9832728.1"/>
    <property type="molecule type" value="Genomic_DNA"/>
</dbReference>
<sequence length="76" mass="8609">MSKAHAIAQEYRKSDEAGEPEYHGRGFDAEYREFMVKRSLAEAPWHDDEVEQREDGPDGGEDQEVDFGGRRAVPVA</sequence>
<reference evidence="2 3" key="1">
    <citation type="journal article" date="2018" name="IMA Fungus">
        <title>IMA Genome-F 10: Nine draft genome sequences of Claviceps purpurea s.lat., including C. arundinis, C. humidiphila, and C. cf. spartinae, pseudomolecules for the pitch canker pathogen Fusarium circinatum, draft genome of Davidsoniella eucalypti, Grosmannia galeiformis, Quambalaria eucalypti, and Teratosphaeria destructans.</title>
        <authorList>
            <person name="Wingfield B.D."/>
            <person name="Liu M."/>
            <person name="Nguyen H.D."/>
            <person name="Lane F.A."/>
            <person name="Morgan S.W."/>
            <person name="De Vos L."/>
            <person name="Wilken P.M."/>
            <person name="Duong T.A."/>
            <person name="Aylward J."/>
            <person name="Coetzee M.P."/>
            <person name="Dadej K."/>
            <person name="De Beer Z.W."/>
            <person name="Findlay W."/>
            <person name="Havenga M."/>
            <person name="Kolarik M."/>
            <person name="Menzies J.G."/>
            <person name="Naidoo K."/>
            <person name="Pochopski O."/>
            <person name="Shoukouhi P."/>
            <person name="Santana Q.C."/>
            <person name="Seifert K.A."/>
            <person name="Soal N."/>
            <person name="Steenkamp E.T."/>
            <person name="Tatham C.T."/>
            <person name="van der Nest M.A."/>
            <person name="Wingfield M.J."/>
        </authorList>
    </citation>
    <scope>NUCLEOTIDE SEQUENCE [LARGE SCALE GENOMIC DNA]</scope>
    <source>
        <strain evidence="2">CMW44962</strain>
    </source>
</reference>
<dbReference type="AlphaFoldDB" id="A0A9W7W4D3"/>
<accession>A0A9W7W4D3</accession>
<protein>
    <submittedName>
        <fullName evidence="2">Uncharacterized protein</fullName>
    </submittedName>
</protein>
<proteinExistence type="predicted"/>
<evidence type="ECO:0000313" key="2">
    <source>
        <dbReference type="EMBL" id="KAH9832728.1"/>
    </source>
</evidence>
<feature type="compositionally biased region" description="Acidic residues" evidence="1">
    <location>
        <begin position="48"/>
        <end position="65"/>
    </location>
</feature>
<keyword evidence="3" id="KW-1185">Reference proteome</keyword>
<dbReference type="Proteomes" id="UP001138500">
    <property type="component" value="Unassembled WGS sequence"/>
</dbReference>
<feature type="region of interest" description="Disordered" evidence="1">
    <location>
        <begin position="43"/>
        <end position="76"/>
    </location>
</feature>
<gene>
    <name evidence="2" type="ORF">Tdes44962_MAKER00208</name>
</gene>
<dbReference type="OrthoDB" id="10574780at2759"/>
<reference evidence="2 3" key="2">
    <citation type="journal article" date="2021" name="Curr. Genet.">
        <title>Genetic response to nitrogen starvation in the aggressive Eucalyptus foliar pathogen Teratosphaeria destructans.</title>
        <authorList>
            <person name="Havenga M."/>
            <person name="Wingfield B.D."/>
            <person name="Wingfield M.J."/>
            <person name="Dreyer L.L."/>
            <person name="Roets F."/>
            <person name="Aylward J."/>
        </authorList>
    </citation>
    <scope>NUCLEOTIDE SEQUENCE [LARGE SCALE GENOMIC DNA]</scope>
    <source>
        <strain evidence="2">CMW44962</strain>
    </source>
</reference>